<dbReference type="InterPro" id="IPR037038">
    <property type="entry name" value="HepT-like_sf"/>
</dbReference>
<evidence type="ECO:0000256" key="6">
    <source>
        <dbReference type="ARBA" id="ARBA00024207"/>
    </source>
</evidence>
<proteinExistence type="inferred from homology"/>
<keyword evidence="4" id="KW-0547">Nucleotide-binding</keyword>
<dbReference type="EMBL" id="JABRWJ010000009">
    <property type="protein sequence ID" value="NRF70927.1"/>
    <property type="molecule type" value="Genomic_DNA"/>
</dbReference>
<evidence type="ECO:0000313" key="8">
    <source>
        <dbReference type="Proteomes" id="UP000737171"/>
    </source>
</evidence>
<protein>
    <submittedName>
        <fullName evidence="7">DUF86 domain-containing protein</fullName>
    </submittedName>
</protein>
<keyword evidence="1" id="KW-0597">Phosphoprotein</keyword>
<sequence>MTPSTESDAVLLAHMADCLARISDYTGGIRQRFDASSLVQDAVVRNLQMLTESSQRLSDAVKSTEPGQPWRELSGFRNIVVHAYLSLDLSIVWSIIENDLPGLRDAVQRMIAQSTSDGPPA</sequence>
<dbReference type="RefSeq" id="WP_173131005.1">
    <property type="nucleotide sequence ID" value="NZ_JABRWJ010000009.1"/>
</dbReference>
<accession>A0ABX2EQW2</accession>
<dbReference type="PANTHER" id="PTHR34139">
    <property type="entry name" value="UPF0331 PROTEIN MJ0127"/>
    <property type="match status" value="1"/>
</dbReference>
<dbReference type="PANTHER" id="PTHR34139:SF1">
    <property type="entry name" value="RNASE MJ1380-RELATED"/>
    <property type="match status" value="1"/>
</dbReference>
<dbReference type="InterPro" id="IPR051813">
    <property type="entry name" value="HepT_RNase_toxin"/>
</dbReference>
<comment type="caution">
    <text evidence="7">The sequence shown here is derived from an EMBL/GenBank/DDBJ whole genome shotgun (WGS) entry which is preliminary data.</text>
</comment>
<dbReference type="Pfam" id="PF01934">
    <property type="entry name" value="HepT-like"/>
    <property type="match status" value="1"/>
</dbReference>
<gene>
    <name evidence="7" type="ORF">HLB44_28370</name>
</gene>
<comment type="similarity">
    <text evidence="6">Belongs to the HepT RNase toxin family.</text>
</comment>
<evidence type="ECO:0000256" key="4">
    <source>
        <dbReference type="ARBA" id="ARBA00022741"/>
    </source>
</evidence>
<keyword evidence="3" id="KW-0540">Nuclease</keyword>
<keyword evidence="8" id="KW-1185">Reference proteome</keyword>
<evidence type="ECO:0000256" key="2">
    <source>
        <dbReference type="ARBA" id="ARBA00022649"/>
    </source>
</evidence>
<evidence type="ECO:0000256" key="3">
    <source>
        <dbReference type="ARBA" id="ARBA00022722"/>
    </source>
</evidence>
<evidence type="ECO:0000256" key="5">
    <source>
        <dbReference type="ARBA" id="ARBA00022801"/>
    </source>
</evidence>
<dbReference type="Proteomes" id="UP000737171">
    <property type="component" value="Unassembled WGS sequence"/>
</dbReference>
<dbReference type="Gene3D" id="1.20.120.580">
    <property type="entry name" value="bsu32300-like"/>
    <property type="match status" value="1"/>
</dbReference>
<organism evidence="7 8">
    <name type="scientific">Pseudaquabacterium terrae</name>
    <dbReference type="NCBI Taxonomy" id="2732868"/>
    <lineage>
        <taxon>Bacteria</taxon>
        <taxon>Pseudomonadati</taxon>
        <taxon>Pseudomonadota</taxon>
        <taxon>Betaproteobacteria</taxon>
        <taxon>Burkholderiales</taxon>
        <taxon>Sphaerotilaceae</taxon>
        <taxon>Pseudaquabacterium</taxon>
    </lineage>
</organism>
<evidence type="ECO:0000256" key="1">
    <source>
        <dbReference type="ARBA" id="ARBA00022553"/>
    </source>
</evidence>
<dbReference type="InterPro" id="IPR008201">
    <property type="entry name" value="HepT-like"/>
</dbReference>
<reference evidence="7 8" key="1">
    <citation type="submission" date="2020-05" db="EMBL/GenBank/DDBJ databases">
        <title>Aquincola sp. isolate from soil.</title>
        <authorList>
            <person name="Han J."/>
            <person name="Kim D.-U."/>
        </authorList>
    </citation>
    <scope>NUCLEOTIDE SEQUENCE [LARGE SCALE GENOMIC DNA]</scope>
    <source>
        <strain evidence="7 8">S2</strain>
    </source>
</reference>
<keyword evidence="5" id="KW-0378">Hydrolase</keyword>
<keyword evidence="2" id="KW-1277">Toxin-antitoxin system</keyword>
<evidence type="ECO:0000313" key="7">
    <source>
        <dbReference type="EMBL" id="NRF70927.1"/>
    </source>
</evidence>
<name>A0ABX2EQW2_9BURK</name>